<proteinExistence type="predicted"/>
<organism evidence="1 2">
    <name type="scientific">Melastoma candidum</name>
    <dbReference type="NCBI Taxonomy" id="119954"/>
    <lineage>
        <taxon>Eukaryota</taxon>
        <taxon>Viridiplantae</taxon>
        <taxon>Streptophyta</taxon>
        <taxon>Embryophyta</taxon>
        <taxon>Tracheophyta</taxon>
        <taxon>Spermatophyta</taxon>
        <taxon>Magnoliopsida</taxon>
        <taxon>eudicotyledons</taxon>
        <taxon>Gunneridae</taxon>
        <taxon>Pentapetalae</taxon>
        <taxon>rosids</taxon>
        <taxon>malvids</taxon>
        <taxon>Myrtales</taxon>
        <taxon>Melastomataceae</taxon>
        <taxon>Melastomatoideae</taxon>
        <taxon>Melastomateae</taxon>
        <taxon>Melastoma</taxon>
    </lineage>
</organism>
<keyword evidence="2" id="KW-1185">Reference proteome</keyword>
<evidence type="ECO:0000313" key="2">
    <source>
        <dbReference type="Proteomes" id="UP001057402"/>
    </source>
</evidence>
<gene>
    <name evidence="1" type="ORF">MLD38_004632</name>
</gene>
<sequence length="200" mass="23475">MDPEDFSRIYLEVKEFYKSLDMDIEEQISIKLVDKFEMEKETKTPDEPMIERPATIGDDDKIVETRKEYYLVRNVKITGVFVLYGYPRMLTQKTLVHEMMHVWLKFGGSSSSSLGYLDLQGEVEEGICEVMAHMWLSSEIKSLPSRRQYEIRLGEYLKYRIESKKTGDYGRGFQKGNAAVMKYGLKWTLDYIRMTKSFPP</sequence>
<dbReference type="EMBL" id="CM042881">
    <property type="protein sequence ID" value="KAI4386724.1"/>
    <property type="molecule type" value="Genomic_DNA"/>
</dbReference>
<accession>A0ACB9S6Q0</accession>
<protein>
    <submittedName>
        <fullName evidence="1">Uncharacterized protein</fullName>
    </submittedName>
</protein>
<name>A0ACB9S6Q0_9MYRT</name>
<evidence type="ECO:0000313" key="1">
    <source>
        <dbReference type="EMBL" id="KAI4386724.1"/>
    </source>
</evidence>
<dbReference type="Proteomes" id="UP001057402">
    <property type="component" value="Chromosome 2"/>
</dbReference>
<comment type="caution">
    <text evidence="1">The sequence shown here is derived from an EMBL/GenBank/DDBJ whole genome shotgun (WGS) entry which is preliminary data.</text>
</comment>
<reference evidence="2" key="1">
    <citation type="journal article" date="2023" name="Front. Plant Sci.">
        <title>Chromosomal-level genome assembly of Melastoma candidum provides insights into trichome evolution.</title>
        <authorList>
            <person name="Zhong Y."/>
            <person name="Wu W."/>
            <person name="Sun C."/>
            <person name="Zou P."/>
            <person name="Liu Y."/>
            <person name="Dai S."/>
            <person name="Zhou R."/>
        </authorList>
    </citation>
    <scope>NUCLEOTIDE SEQUENCE [LARGE SCALE GENOMIC DNA]</scope>
</reference>